<evidence type="ECO:0000256" key="3">
    <source>
        <dbReference type="ARBA" id="ARBA00022452"/>
    </source>
</evidence>
<evidence type="ECO:0000259" key="13">
    <source>
        <dbReference type="Pfam" id="PF00593"/>
    </source>
</evidence>
<dbReference type="EMBL" id="CP073587">
    <property type="protein sequence ID" value="QUN07151.1"/>
    <property type="molecule type" value="Genomic_DNA"/>
</dbReference>
<evidence type="ECO:0000256" key="12">
    <source>
        <dbReference type="SAM" id="SignalP"/>
    </source>
</evidence>
<keyword evidence="4 10" id="KW-0812">Transmembrane</keyword>
<dbReference type="InterPro" id="IPR037066">
    <property type="entry name" value="Plug_dom_sf"/>
</dbReference>
<keyword evidence="6" id="KW-0406">Ion transport</keyword>
<keyword evidence="2 10" id="KW-0813">Transport</keyword>
<dbReference type="PANTHER" id="PTHR30069:SF53">
    <property type="entry name" value="COLICIN I RECEPTOR-RELATED"/>
    <property type="match status" value="1"/>
</dbReference>
<evidence type="ECO:0000256" key="6">
    <source>
        <dbReference type="ARBA" id="ARBA00023065"/>
    </source>
</evidence>
<sequence>MQKCVMAQLLSVLALSISHQLWADDGEMERMVVTASAKDQQLSTAPASISVIDAEEIKQMPVKDLGDVLRSSVGVSVNTGTGGRNDIYIRGMGQGYVLMLINGKRVSSSNGLWRGGNFDVTAIPVDAIARVEVVRGPMSALYGSDAVGGVINVITKQPDEHWELTLDTEYSAMTDGDGGDRTRSNLFGTGKLTDTLGVMFTAETADQDTWNNEELTPAYDSIEERNTKKLYTAFNWQVADNQTLDLDYQYDNDKVPLTNYSATAQREQKIERNTLSLTHKGEWGWGGTELMAYREKSAMYDYNTQYRLQPPLGRDIDEINTIYRGTAFVPAFSQDLTIGGEYHKTEVADVVQYPTTGGDSSEQYSLFVQDQFDLLQQFSLTLGGRYDDNQDYGERFSPRAYLVYNADNGLVVKGGVGTAFRAPSLYESSATFASVSCGGACNLTGNPNLKPETSVNYELSAMWHQPTYELSATVYHNRVKDLITVETWDRVSATRTYYNEDEVTLQGIEFTGNMDLTADISLNGNYSYLDTETGTGEELTGRPRQTANLKLDWHLTDAFMLYASGNYYGSHLNSSAERKSGYTLLDFGGNYQVNDHVKLRAGLTNITNQEPAKDDEDTEIILPGRAVFVGLTLSL</sequence>
<evidence type="ECO:0000256" key="9">
    <source>
        <dbReference type="ARBA" id="ARBA00023237"/>
    </source>
</evidence>
<dbReference type="Gene3D" id="2.40.170.20">
    <property type="entry name" value="TonB-dependent receptor, beta-barrel domain"/>
    <property type="match status" value="1"/>
</dbReference>
<dbReference type="PROSITE" id="PS52016">
    <property type="entry name" value="TONB_DEPENDENT_REC_3"/>
    <property type="match status" value="1"/>
</dbReference>
<name>A0ABX7YYM3_9GAMM</name>
<reference evidence="15 16" key="1">
    <citation type="submission" date="2021-04" db="EMBL/GenBank/DDBJ databases">
        <title>Novel species identification of genus Shewanella.</title>
        <authorList>
            <person name="Liu G."/>
        </authorList>
    </citation>
    <scope>NUCLEOTIDE SEQUENCE [LARGE SCALE GENOMIC DNA]</scope>
    <source>
        <strain evidence="15 16">FJAT-54481</strain>
    </source>
</reference>
<feature type="chain" id="PRO_5046484470" evidence="12">
    <location>
        <begin position="24"/>
        <end position="635"/>
    </location>
</feature>
<evidence type="ECO:0000256" key="1">
    <source>
        <dbReference type="ARBA" id="ARBA00004571"/>
    </source>
</evidence>
<evidence type="ECO:0000256" key="2">
    <source>
        <dbReference type="ARBA" id="ARBA00022448"/>
    </source>
</evidence>
<organism evidence="15 16">
    <name type="scientific">Shewanella yunxiaonensis</name>
    <dbReference type="NCBI Taxonomy" id="2829809"/>
    <lineage>
        <taxon>Bacteria</taxon>
        <taxon>Pseudomonadati</taxon>
        <taxon>Pseudomonadota</taxon>
        <taxon>Gammaproteobacteria</taxon>
        <taxon>Alteromonadales</taxon>
        <taxon>Shewanellaceae</taxon>
        <taxon>Shewanella</taxon>
    </lineage>
</organism>
<comment type="similarity">
    <text evidence="10 11">Belongs to the TonB-dependent receptor family.</text>
</comment>
<evidence type="ECO:0000256" key="4">
    <source>
        <dbReference type="ARBA" id="ARBA00022692"/>
    </source>
</evidence>
<evidence type="ECO:0000256" key="7">
    <source>
        <dbReference type="ARBA" id="ARBA00023077"/>
    </source>
</evidence>
<accession>A0ABX7YYM3</accession>
<keyword evidence="15" id="KW-0675">Receptor</keyword>
<dbReference type="InterPro" id="IPR000531">
    <property type="entry name" value="Beta-barrel_TonB"/>
</dbReference>
<protein>
    <submittedName>
        <fullName evidence="15">TonB-dependent receptor</fullName>
    </submittedName>
</protein>
<keyword evidence="16" id="KW-1185">Reference proteome</keyword>
<evidence type="ECO:0000256" key="11">
    <source>
        <dbReference type="RuleBase" id="RU003357"/>
    </source>
</evidence>
<dbReference type="InterPro" id="IPR039426">
    <property type="entry name" value="TonB-dep_rcpt-like"/>
</dbReference>
<evidence type="ECO:0000313" key="16">
    <source>
        <dbReference type="Proteomes" id="UP000679575"/>
    </source>
</evidence>
<dbReference type="SUPFAM" id="SSF56935">
    <property type="entry name" value="Porins"/>
    <property type="match status" value="1"/>
</dbReference>
<evidence type="ECO:0000313" key="15">
    <source>
        <dbReference type="EMBL" id="QUN07151.1"/>
    </source>
</evidence>
<evidence type="ECO:0000256" key="8">
    <source>
        <dbReference type="ARBA" id="ARBA00023136"/>
    </source>
</evidence>
<dbReference type="InterPro" id="IPR036942">
    <property type="entry name" value="Beta-barrel_TonB_sf"/>
</dbReference>
<comment type="subcellular location">
    <subcellularLocation>
        <location evidence="1 10">Cell outer membrane</location>
        <topology evidence="1 10">Multi-pass membrane protein</topology>
    </subcellularLocation>
</comment>
<gene>
    <name evidence="15" type="ORF">KDN34_06910</name>
</gene>
<dbReference type="Pfam" id="PF07715">
    <property type="entry name" value="Plug"/>
    <property type="match status" value="1"/>
</dbReference>
<keyword evidence="5 12" id="KW-0732">Signal</keyword>
<evidence type="ECO:0000259" key="14">
    <source>
        <dbReference type="Pfam" id="PF07715"/>
    </source>
</evidence>
<dbReference type="InterPro" id="IPR012910">
    <property type="entry name" value="Plug_dom"/>
</dbReference>
<dbReference type="RefSeq" id="WP_212596154.1">
    <property type="nucleotide sequence ID" value="NZ_CP073587.1"/>
</dbReference>
<feature type="signal peptide" evidence="12">
    <location>
        <begin position="1"/>
        <end position="23"/>
    </location>
</feature>
<feature type="domain" description="TonB-dependent receptor-like beta-barrel" evidence="13">
    <location>
        <begin position="226"/>
        <end position="606"/>
    </location>
</feature>
<feature type="domain" description="TonB-dependent receptor plug" evidence="14">
    <location>
        <begin position="43"/>
        <end position="150"/>
    </location>
</feature>
<dbReference type="PANTHER" id="PTHR30069">
    <property type="entry name" value="TONB-DEPENDENT OUTER MEMBRANE RECEPTOR"/>
    <property type="match status" value="1"/>
</dbReference>
<keyword evidence="8 10" id="KW-0472">Membrane</keyword>
<evidence type="ECO:0000256" key="10">
    <source>
        <dbReference type="PROSITE-ProRule" id="PRU01360"/>
    </source>
</evidence>
<dbReference type="CDD" id="cd01347">
    <property type="entry name" value="ligand_gated_channel"/>
    <property type="match status" value="1"/>
</dbReference>
<keyword evidence="9 10" id="KW-0998">Cell outer membrane</keyword>
<dbReference type="Gene3D" id="2.170.130.10">
    <property type="entry name" value="TonB-dependent receptor, plug domain"/>
    <property type="match status" value="1"/>
</dbReference>
<keyword evidence="7 11" id="KW-0798">TonB box</keyword>
<proteinExistence type="inferred from homology"/>
<keyword evidence="3 10" id="KW-1134">Transmembrane beta strand</keyword>
<dbReference type="Proteomes" id="UP000679575">
    <property type="component" value="Chromosome"/>
</dbReference>
<dbReference type="Pfam" id="PF00593">
    <property type="entry name" value="TonB_dep_Rec_b-barrel"/>
    <property type="match status" value="1"/>
</dbReference>
<evidence type="ECO:0000256" key="5">
    <source>
        <dbReference type="ARBA" id="ARBA00022729"/>
    </source>
</evidence>